<gene>
    <name evidence="4" type="primary">LOC106156015</name>
</gene>
<feature type="compositionally biased region" description="Polar residues" evidence="2">
    <location>
        <begin position="234"/>
        <end position="248"/>
    </location>
</feature>
<feature type="compositionally biased region" description="Basic residues" evidence="2">
    <location>
        <begin position="139"/>
        <end position="150"/>
    </location>
</feature>
<dbReference type="RefSeq" id="XP_013386535.1">
    <property type="nucleotide sequence ID" value="XM_013531081.1"/>
</dbReference>
<feature type="compositionally biased region" description="Polar residues" evidence="2">
    <location>
        <begin position="268"/>
        <end position="281"/>
    </location>
</feature>
<dbReference type="PANTHER" id="PTHR22089:SF2">
    <property type="entry name" value="MIRROR-IMAGE POLYDACTYLY GENE 1 PROTEIN"/>
    <property type="match status" value="1"/>
</dbReference>
<dbReference type="KEGG" id="lak:106156015"/>
<keyword evidence="1" id="KW-0175">Coiled coil</keyword>
<feature type="region of interest" description="Disordered" evidence="2">
    <location>
        <begin position="80"/>
        <end position="351"/>
    </location>
</feature>
<name>A0A1S3HK94_LINAN</name>
<reference evidence="4" key="1">
    <citation type="submission" date="2025-08" db="UniProtKB">
        <authorList>
            <consortium name="RefSeq"/>
        </authorList>
    </citation>
    <scope>IDENTIFICATION</scope>
    <source>
        <tissue evidence="4">Gonads</tissue>
    </source>
</reference>
<evidence type="ECO:0000313" key="3">
    <source>
        <dbReference type="Proteomes" id="UP000085678"/>
    </source>
</evidence>
<evidence type="ECO:0000313" key="4">
    <source>
        <dbReference type="RefSeq" id="XP_013386535.1"/>
    </source>
</evidence>
<sequence>MAAGGDQNYHRRLDRSFDDLSKLPDQDQALVYKLRSAIDGARSKFSKLRDSVDEKDELLSKETALRRAAEQKLEAQLVNMYPDQSVNDELHERLPRARRKSSPTKSPVIDEWVKEEETKAQRNSKENDSGTETDPPGKPHGRSKTKKRPKSGKDSSRHSKKHHRRSWSGTETPSEDEHHSARHMHMSQTFPGFSSMPQGGYGGPVLPPMGYYPPFPYAPPPPVIYAPSPHMQPPYSSVFSPPAAQSTPGRHEGQIASEHQGQGHPQGEAQTQKSGQSQRQPQDVGHDATLSVPVSGGSPPVAGNLGVRRHSDPHAEGNAKKRSPHKNHTVIGLPHDVTVGQDSPVAGDGSYISVPVDDKSRYLDQSRQVSLLLSELDAAKDLNKKLSDKLSETEKELESIKIAMKAKATESEADLGARATALVEELYRAQKERDASVMMRLRLANEERDEAIERWKQMNQSLASVDSGTEQSDEEDVDVPSLLSKLNQAESPIQIGKHGHLIKDKISGTKARRKEITMEEMKAILEERDALLAKCKKLEQELIKLQRNGSKYSPQHEKEQAIKAKLLATQQERDMALAKARKMEEEMQNIRVYYSLHKSLSQEANMRDQFNNTLGNIEVQLKQKEAVYEKVQKDSNQLLARLKGVQMEKEQAMAELNKSRMAQKEAEENAEKMERLVNVLRRKISGLGMKPDD</sequence>
<dbReference type="AlphaFoldDB" id="A0A1S3HK94"/>
<feature type="compositionally biased region" description="Basic and acidic residues" evidence="2">
    <location>
        <begin position="309"/>
        <end position="319"/>
    </location>
</feature>
<dbReference type="Proteomes" id="UP000085678">
    <property type="component" value="Unplaced"/>
</dbReference>
<feature type="compositionally biased region" description="Pro residues" evidence="2">
    <location>
        <begin position="205"/>
        <end position="224"/>
    </location>
</feature>
<dbReference type="InParanoid" id="A0A1S3HK94"/>
<dbReference type="InterPro" id="IPR026175">
    <property type="entry name" value="MIPOL1"/>
</dbReference>
<feature type="compositionally biased region" description="Basic and acidic residues" evidence="2">
    <location>
        <begin position="8"/>
        <end position="20"/>
    </location>
</feature>
<organism evidence="3 4">
    <name type="scientific">Lingula anatina</name>
    <name type="common">Brachiopod</name>
    <name type="synonym">Lingula unguis</name>
    <dbReference type="NCBI Taxonomy" id="7574"/>
    <lineage>
        <taxon>Eukaryota</taxon>
        <taxon>Metazoa</taxon>
        <taxon>Spiralia</taxon>
        <taxon>Lophotrochozoa</taxon>
        <taxon>Brachiopoda</taxon>
        <taxon>Linguliformea</taxon>
        <taxon>Lingulata</taxon>
        <taxon>Lingulida</taxon>
        <taxon>Linguloidea</taxon>
        <taxon>Lingulidae</taxon>
        <taxon>Lingula</taxon>
    </lineage>
</organism>
<accession>A0A1S3HK94</accession>
<feature type="coiled-coil region" evidence="1">
    <location>
        <begin position="614"/>
        <end position="683"/>
    </location>
</feature>
<protein>
    <submittedName>
        <fullName evidence="4">Uncharacterized protein LOC106156015</fullName>
    </submittedName>
</protein>
<proteinExistence type="predicted"/>
<feature type="compositionally biased region" description="Basic and acidic residues" evidence="2">
    <location>
        <begin position="111"/>
        <end position="128"/>
    </location>
</feature>
<feature type="coiled-coil region" evidence="1">
    <location>
        <begin position="369"/>
        <end position="410"/>
    </location>
</feature>
<dbReference type="PANTHER" id="PTHR22089">
    <property type="entry name" value="MIRROR-IMAGE POLYDACTYLY GENE 1 PROTEIN"/>
    <property type="match status" value="1"/>
</dbReference>
<dbReference type="OrthoDB" id="6287521at2759"/>
<dbReference type="GeneID" id="106156015"/>
<dbReference type="OMA" id="DDMDIRE"/>
<dbReference type="STRING" id="7574.A0A1S3HK94"/>
<feature type="compositionally biased region" description="Polar residues" evidence="2">
    <location>
        <begin position="186"/>
        <end position="197"/>
    </location>
</feature>
<feature type="coiled-coil region" evidence="1">
    <location>
        <begin position="521"/>
        <end position="586"/>
    </location>
</feature>
<evidence type="ECO:0000256" key="1">
    <source>
        <dbReference type="SAM" id="Coils"/>
    </source>
</evidence>
<keyword evidence="3" id="KW-1185">Reference proteome</keyword>
<feature type="region of interest" description="Disordered" evidence="2">
    <location>
        <begin position="1"/>
        <end position="20"/>
    </location>
</feature>
<evidence type="ECO:0000256" key="2">
    <source>
        <dbReference type="SAM" id="MobiDB-lite"/>
    </source>
</evidence>